<dbReference type="EMBL" id="KN880494">
    <property type="protein sequence ID" value="KIY68900.1"/>
    <property type="molecule type" value="Genomic_DNA"/>
</dbReference>
<dbReference type="AlphaFoldDB" id="A0A0D7BFB5"/>
<keyword evidence="12" id="KW-0326">Glycosidase</keyword>
<keyword evidence="5 12" id="KW-0378">Hydrolase</keyword>
<evidence type="ECO:0000256" key="13">
    <source>
        <dbReference type="SAM" id="MobiDB-lite"/>
    </source>
</evidence>
<comment type="cofactor">
    <cofactor evidence="1 10">
        <name>Ca(2+)</name>
        <dbReference type="ChEBI" id="CHEBI:29108"/>
    </cofactor>
</comment>
<comment type="similarity">
    <text evidence="3 12">Belongs to the glycosyl hydrolase 47 family.</text>
</comment>
<reference evidence="15 16" key="1">
    <citation type="journal article" date="2015" name="Fungal Genet. Biol.">
        <title>Evolution of novel wood decay mechanisms in Agaricales revealed by the genome sequences of Fistulina hepatica and Cylindrobasidium torrendii.</title>
        <authorList>
            <person name="Floudas D."/>
            <person name="Held B.W."/>
            <person name="Riley R."/>
            <person name="Nagy L.G."/>
            <person name="Koehler G."/>
            <person name="Ransdell A.S."/>
            <person name="Younus H."/>
            <person name="Chow J."/>
            <person name="Chiniquy J."/>
            <person name="Lipzen A."/>
            <person name="Tritt A."/>
            <person name="Sun H."/>
            <person name="Haridas S."/>
            <person name="LaButti K."/>
            <person name="Ohm R.A."/>
            <person name="Kues U."/>
            <person name="Blanchette R.A."/>
            <person name="Grigoriev I.V."/>
            <person name="Minto R.E."/>
            <person name="Hibbett D.S."/>
        </authorList>
    </citation>
    <scope>NUCLEOTIDE SEQUENCE [LARGE SCALE GENOMIC DNA]</scope>
    <source>
        <strain evidence="15 16">FP15055 ss-10</strain>
    </source>
</reference>
<dbReference type="PANTHER" id="PTHR11742">
    <property type="entry name" value="MANNOSYL-OLIGOSACCHARIDE ALPHA-1,2-MANNOSIDASE-RELATED"/>
    <property type="match status" value="1"/>
</dbReference>
<evidence type="ECO:0000256" key="11">
    <source>
        <dbReference type="PIRSR" id="PIRSR601382-3"/>
    </source>
</evidence>
<accession>A0A0D7BFB5</accession>
<comment type="catalytic activity">
    <reaction evidence="8">
        <text>N(4)-(alpha-D-Man-(1-&gt;2)-alpha-D-Man-(1-&gt;2)-alpha-D-Man-(1-&gt;3)-[alpha-D-Man-(1-&gt;3)-[alpha-D-Man-(1-&gt;2)-alpha-D-Man-(1-&gt;6)]-alpha-D-Man-(1-&gt;6)]-beta-D-Man-(1-&gt;4)-beta-D-GlcNAc-(1-&gt;4)-beta-D-GlcNAc)-L-asparaginyl-[protein] (N-glucan mannose isomer 8A1,2,3B1,3) + 3 H2O = N(4)-(alpha-D-Man-(1-&gt;3)-[alpha-D-Man-(1-&gt;3)-[alpha-D-Man-(1-&gt;6)]-alpha-D-Man-(1-&gt;6)]-beta-D-Man-(1-&gt;4)-beta-D-GlcNAc-(1-&gt;4)-beta-D-GlcNAc)-L-asparaginyl-[protein] (N-glucan mannose isomer 5A1,2) + 3 beta-D-mannose</text>
        <dbReference type="Rhea" id="RHEA:56028"/>
        <dbReference type="Rhea" id="RHEA-COMP:14358"/>
        <dbReference type="Rhea" id="RHEA-COMP:14367"/>
        <dbReference type="ChEBI" id="CHEBI:15377"/>
        <dbReference type="ChEBI" id="CHEBI:28563"/>
        <dbReference type="ChEBI" id="CHEBI:59087"/>
        <dbReference type="ChEBI" id="CHEBI:60628"/>
        <dbReference type="EC" id="3.2.1.113"/>
    </reaction>
</comment>
<evidence type="ECO:0000256" key="3">
    <source>
        <dbReference type="ARBA" id="ARBA00007658"/>
    </source>
</evidence>
<sequence length="676" mass="75554">MSYADTVLRSIRQKALLRTTLYVSFFFLLIWGVHRLFIPTRSLSSSFGFGFGGKAGQGDEGFVPRKRPAAWGKCAAEVREAFLHGYRGYEREAAPHDELRPVQGGYADNFNGWGVTLFDSLDTMLLMDTEEEFQRARDIIATIDFSLPPEKYAPYFETVIRYLGGLLSAYALRKDPLFLERAEELAGKLDGVFDTPSGLARFGVNPRTGAIGPEIGILAEIGSLQVEYTYLAKITGKKHYFERADTVVRVFQNANLKATGGMLPVGWNTTSGQPADFRLSAGAQADSAHEYLLKQYLLTGRADQYSLGQYIRATTQIITNLMYVSPTRHLLYVTDTRDSLLNGTPKPSQTMEHLSCFLPGLFALGVHTLPWDNLDRLGFNLDALAAESGLDGIAGEGYRRLNAYDLKKVHVWAAEGLAETCWVMYADQRSGLAPDEVVMPASPQSFKAGGSKGWDRGEDDDADAEEADADAENAEAKAEADTSTNTGTKGKEKRAKQSTPTKPTRWIDVLDQWKRAGSRGVPPGTKKQERVVYREAGVAAERKQTSADGRDYATKKKGYLLRPETVETFYVMWKVTGDVKWRERAWEVFDAIQTHTKTPRGYASISDTDTSSPKQLDEMPSYFLAETLKYIYLTFMEEDVLPLDKWVLNTEAHPLPVFEWTAEERKKFGVKGYLWT</sequence>
<dbReference type="GO" id="GO:0036503">
    <property type="term" value="P:ERAD pathway"/>
    <property type="evidence" value="ECO:0007669"/>
    <property type="project" value="UniProtKB-ARBA"/>
</dbReference>
<dbReference type="GO" id="GO:0004571">
    <property type="term" value="F:mannosyl-oligosaccharide 1,2-alpha-mannosidase activity"/>
    <property type="evidence" value="ECO:0007669"/>
    <property type="project" value="UniProtKB-EC"/>
</dbReference>
<keyword evidence="7 11" id="KW-1015">Disulfide bond</keyword>
<dbReference type="InterPro" id="IPR012341">
    <property type="entry name" value="6hp_glycosidase-like_sf"/>
</dbReference>
<dbReference type="EC" id="3.2.1.-" evidence="12"/>
<evidence type="ECO:0000256" key="2">
    <source>
        <dbReference type="ARBA" id="ARBA00004922"/>
    </source>
</evidence>
<dbReference type="Gene3D" id="1.50.10.10">
    <property type="match status" value="1"/>
</dbReference>
<dbReference type="PRINTS" id="PR00747">
    <property type="entry name" value="GLYHDRLASE47"/>
</dbReference>
<feature type="compositionally biased region" description="Acidic residues" evidence="13">
    <location>
        <begin position="457"/>
        <end position="473"/>
    </location>
</feature>
<evidence type="ECO:0000256" key="5">
    <source>
        <dbReference type="ARBA" id="ARBA00022801"/>
    </source>
</evidence>
<comment type="pathway">
    <text evidence="2">Protein modification; protein glycosylation.</text>
</comment>
<evidence type="ECO:0000256" key="10">
    <source>
        <dbReference type="PIRSR" id="PIRSR601382-2"/>
    </source>
</evidence>
<evidence type="ECO:0000256" key="1">
    <source>
        <dbReference type="ARBA" id="ARBA00001913"/>
    </source>
</evidence>
<dbReference type="InterPro" id="IPR036026">
    <property type="entry name" value="Seven-hairpin_glycosidases"/>
</dbReference>
<feature type="disulfide bond" evidence="11">
    <location>
        <begin position="356"/>
        <end position="421"/>
    </location>
</feature>
<evidence type="ECO:0000256" key="8">
    <source>
        <dbReference type="ARBA" id="ARBA00047669"/>
    </source>
</evidence>
<dbReference type="Pfam" id="PF01532">
    <property type="entry name" value="Glyco_hydro_47"/>
    <property type="match status" value="1"/>
</dbReference>
<comment type="catalytic activity">
    <reaction evidence="9">
        <text>N(4)-(alpha-D-Man-(1-&gt;2)-alpha-D-Man-(1-&gt;2)-alpha-D-Man-(1-&gt;3)-[alpha-D-Man-(1-&gt;2)-alpha-D-Man-(1-&gt;3)-[alpha-D-Man-(1-&gt;2)-alpha-D-Man-(1-&gt;6)]-alpha-D-Man-(1-&gt;6)]-beta-D-Man-(1-&gt;4)-beta-D-GlcNAc-(1-&gt;4)-beta-D-GlcNAc)-L-asparaginyl-[protein] (N-glucan mannose isomer 9A1,2,3B1,2,3) + 4 H2O = N(4)-(alpha-D-Man-(1-&gt;3)-[alpha-D-Man-(1-&gt;3)-[alpha-D-Man-(1-&gt;6)]-alpha-D-Man-(1-&gt;6)]-beta-D-Man-(1-&gt;4)-beta-D-GlcNAc-(1-&gt;4)-beta-D-GlcNAc)-L-asparaginyl-[protein] (N-glucan mannose isomer 5A1,2) + 4 beta-D-mannose</text>
        <dbReference type="Rhea" id="RHEA:56008"/>
        <dbReference type="Rhea" id="RHEA-COMP:14356"/>
        <dbReference type="Rhea" id="RHEA-COMP:14367"/>
        <dbReference type="ChEBI" id="CHEBI:15377"/>
        <dbReference type="ChEBI" id="CHEBI:28563"/>
        <dbReference type="ChEBI" id="CHEBI:59087"/>
        <dbReference type="ChEBI" id="CHEBI:139493"/>
        <dbReference type="EC" id="3.2.1.113"/>
    </reaction>
</comment>
<protein>
    <recommendedName>
        <fullName evidence="12">alpha-1,2-Mannosidase</fullName>
        <ecNumber evidence="12">3.2.1.-</ecNumber>
    </recommendedName>
</protein>
<keyword evidence="4 10" id="KW-0479">Metal-binding</keyword>
<evidence type="ECO:0000256" key="4">
    <source>
        <dbReference type="ARBA" id="ARBA00022723"/>
    </source>
</evidence>
<keyword evidence="14" id="KW-0472">Membrane</keyword>
<evidence type="ECO:0000313" key="16">
    <source>
        <dbReference type="Proteomes" id="UP000054007"/>
    </source>
</evidence>
<evidence type="ECO:0000256" key="6">
    <source>
        <dbReference type="ARBA" id="ARBA00022837"/>
    </source>
</evidence>
<name>A0A0D7BFB5_9AGAR</name>
<dbReference type="GO" id="GO:0005509">
    <property type="term" value="F:calcium ion binding"/>
    <property type="evidence" value="ECO:0007669"/>
    <property type="project" value="InterPro"/>
</dbReference>
<feature type="region of interest" description="Disordered" evidence="13">
    <location>
        <begin position="440"/>
        <end position="505"/>
    </location>
</feature>
<dbReference type="GO" id="GO:0005783">
    <property type="term" value="C:endoplasmic reticulum"/>
    <property type="evidence" value="ECO:0007669"/>
    <property type="project" value="TreeGrafter"/>
</dbReference>
<gene>
    <name evidence="15" type="ORF">CYLTODRAFT_421235</name>
</gene>
<keyword evidence="14" id="KW-0812">Transmembrane</keyword>
<evidence type="ECO:0000256" key="14">
    <source>
        <dbReference type="SAM" id="Phobius"/>
    </source>
</evidence>
<dbReference type="InterPro" id="IPR050749">
    <property type="entry name" value="Glycosyl_Hydrolase_47"/>
</dbReference>
<dbReference type="InterPro" id="IPR001382">
    <property type="entry name" value="Glyco_hydro_47"/>
</dbReference>
<keyword evidence="6 10" id="KW-0106">Calcium</keyword>
<dbReference type="GO" id="GO:0005975">
    <property type="term" value="P:carbohydrate metabolic process"/>
    <property type="evidence" value="ECO:0007669"/>
    <property type="project" value="InterPro"/>
</dbReference>
<evidence type="ECO:0000256" key="12">
    <source>
        <dbReference type="RuleBase" id="RU361193"/>
    </source>
</evidence>
<dbReference type="STRING" id="1314674.A0A0D7BFB5"/>
<dbReference type="SUPFAM" id="SSF48225">
    <property type="entry name" value="Seven-hairpin glycosidases"/>
    <property type="match status" value="1"/>
</dbReference>
<keyword evidence="16" id="KW-1185">Reference proteome</keyword>
<dbReference type="PANTHER" id="PTHR11742:SF55">
    <property type="entry name" value="ENDOPLASMIC RETICULUM MANNOSYL-OLIGOSACCHARIDE 1,2-ALPHA-MANNOSIDASE"/>
    <property type="match status" value="1"/>
</dbReference>
<evidence type="ECO:0000256" key="9">
    <source>
        <dbReference type="ARBA" id="ARBA00048605"/>
    </source>
</evidence>
<dbReference type="GO" id="GO:0016020">
    <property type="term" value="C:membrane"/>
    <property type="evidence" value="ECO:0007669"/>
    <property type="project" value="InterPro"/>
</dbReference>
<feature type="binding site" evidence="10">
    <location>
        <position position="650"/>
    </location>
    <ligand>
        <name>Ca(2+)</name>
        <dbReference type="ChEBI" id="CHEBI:29108"/>
    </ligand>
</feature>
<dbReference type="Proteomes" id="UP000054007">
    <property type="component" value="Unassembled WGS sequence"/>
</dbReference>
<feature type="transmembrane region" description="Helical" evidence="14">
    <location>
        <begin position="21"/>
        <end position="38"/>
    </location>
</feature>
<dbReference type="OrthoDB" id="8118055at2759"/>
<proteinExistence type="inferred from homology"/>
<keyword evidence="14" id="KW-1133">Transmembrane helix</keyword>
<evidence type="ECO:0000256" key="7">
    <source>
        <dbReference type="ARBA" id="ARBA00023157"/>
    </source>
</evidence>
<organism evidence="15 16">
    <name type="scientific">Cylindrobasidium torrendii FP15055 ss-10</name>
    <dbReference type="NCBI Taxonomy" id="1314674"/>
    <lineage>
        <taxon>Eukaryota</taxon>
        <taxon>Fungi</taxon>
        <taxon>Dikarya</taxon>
        <taxon>Basidiomycota</taxon>
        <taxon>Agaricomycotina</taxon>
        <taxon>Agaricomycetes</taxon>
        <taxon>Agaricomycetidae</taxon>
        <taxon>Agaricales</taxon>
        <taxon>Marasmiineae</taxon>
        <taxon>Physalacriaceae</taxon>
        <taxon>Cylindrobasidium</taxon>
    </lineage>
</organism>
<evidence type="ECO:0000313" key="15">
    <source>
        <dbReference type="EMBL" id="KIY68900.1"/>
    </source>
</evidence>